<dbReference type="InterPro" id="IPR044140">
    <property type="entry name" value="ProRS_anticodon_short"/>
</dbReference>
<dbReference type="InterPro" id="IPR050062">
    <property type="entry name" value="Pro-tRNA_synthetase"/>
</dbReference>
<proteinExistence type="predicted"/>
<evidence type="ECO:0000256" key="7">
    <source>
        <dbReference type="ARBA" id="ARBA00022741"/>
    </source>
</evidence>
<keyword evidence="9" id="KW-0648">Protein biosynthesis</keyword>
<dbReference type="InterPro" id="IPR002314">
    <property type="entry name" value="aa-tRNA-synt_IIb"/>
</dbReference>
<dbReference type="AlphaFoldDB" id="A0A1F4UIH7"/>
<dbReference type="GO" id="GO:0006433">
    <property type="term" value="P:prolyl-tRNA aminoacylation"/>
    <property type="evidence" value="ECO:0007669"/>
    <property type="project" value="UniProtKB-UniRule"/>
</dbReference>
<evidence type="ECO:0000256" key="11">
    <source>
        <dbReference type="ARBA" id="ARBA00047671"/>
    </source>
</evidence>
<organism evidence="14 15">
    <name type="scientific">candidate division WWE3 bacterium RBG_19FT_COMBO_53_11</name>
    <dbReference type="NCBI Taxonomy" id="1802613"/>
    <lineage>
        <taxon>Bacteria</taxon>
        <taxon>Katanobacteria</taxon>
    </lineage>
</organism>
<evidence type="ECO:0000256" key="3">
    <source>
        <dbReference type="ARBA" id="ARBA00012831"/>
    </source>
</evidence>
<evidence type="ECO:0000256" key="9">
    <source>
        <dbReference type="ARBA" id="ARBA00022917"/>
    </source>
</evidence>
<dbReference type="SUPFAM" id="SSF52954">
    <property type="entry name" value="Class II aaRS ABD-related"/>
    <property type="match status" value="1"/>
</dbReference>
<dbReference type="InterPro" id="IPR045864">
    <property type="entry name" value="aa-tRNA-synth_II/BPL/LPL"/>
</dbReference>
<dbReference type="SUPFAM" id="SSF55681">
    <property type="entry name" value="Class II aaRS and biotin synthetases"/>
    <property type="match status" value="1"/>
</dbReference>
<evidence type="ECO:0000256" key="4">
    <source>
        <dbReference type="ARBA" id="ARBA00019110"/>
    </source>
</evidence>
<evidence type="ECO:0000313" key="14">
    <source>
        <dbReference type="EMBL" id="OGC44672.1"/>
    </source>
</evidence>
<evidence type="ECO:0000313" key="15">
    <source>
        <dbReference type="Proteomes" id="UP000176583"/>
    </source>
</evidence>
<comment type="subunit">
    <text evidence="2">Homodimer.</text>
</comment>
<keyword evidence="5" id="KW-0963">Cytoplasm</keyword>
<name>A0A1F4UIH7_UNCKA</name>
<dbReference type="InterPro" id="IPR002316">
    <property type="entry name" value="Pro-tRNA-ligase_IIa"/>
</dbReference>
<evidence type="ECO:0000256" key="10">
    <source>
        <dbReference type="ARBA" id="ARBA00023146"/>
    </source>
</evidence>
<keyword evidence="10" id="KW-0030">Aminoacyl-tRNA synthetase</keyword>
<evidence type="ECO:0000256" key="2">
    <source>
        <dbReference type="ARBA" id="ARBA00011738"/>
    </source>
</evidence>
<protein>
    <recommendedName>
        <fullName evidence="4 12">Proline--tRNA ligase</fullName>
        <ecNumber evidence="3 12">6.1.1.15</ecNumber>
    </recommendedName>
</protein>
<accession>A0A1F4UIH7</accession>
<dbReference type="PANTHER" id="PTHR42753">
    <property type="entry name" value="MITOCHONDRIAL RIBOSOME PROTEIN L39/PROLYL-TRNA LIGASE FAMILY MEMBER"/>
    <property type="match status" value="1"/>
</dbReference>
<dbReference type="GO" id="GO:0004827">
    <property type="term" value="F:proline-tRNA ligase activity"/>
    <property type="evidence" value="ECO:0007669"/>
    <property type="project" value="UniProtKB-UniRule"/>
</dbReference>
<dbReference type="Pfam" id="PF00587">
    <property type="entry name" value="tRNA-synt_2b"/>
    <property type="match status" value="1"/>
</dbReference>
<dbReference type="InterPro" id="IPR036621">
    <property type="entry name" value="Anticodon-bd_dom_sf"/>
</dbReference>
<dbReference type="PANTHER" id="PTHR42753:SF2">
    <property type="entry name" value="PROLINE--TRNA LIGASE"/>
    <property type="match status" value="1"/>
</dbReference>
<comment type="caution">
    <text evidence="14">The sequence shown here is derived from an EMBL/GenBank/DDBJ whole genome shotgun (WGS) entry which is preliminary data.</text>
</comment>
<dbReference type="Gene3D" id="3.30.930.10">
    <property type="entry name" value="Bira Bifunctional Protein, Domain 2"/>
    <property type="match status" value="1"/>
</dbReference>
<evidence type="ECO:0000259" key="13">
    <source>
        <dbReference type="PROSITE" id="PS50862"/>
    </source>
</evidence>
<keyword evidence="6 14" id="KW-0436">Ligase</keyword>
<dbReference type="GO" id="GO:0005524">
    <property type="term" value="F:ATP binding"/>
    <property type="evidence" value="ECO:0007669"/>
    <property type="project" value="UniProtKB-KW"/>
</dbReference>
<evidence type="ECO:0000256" key="6">
    <source>
        <dbReference type="ARBA" id="ARBA00022598"/>
    </source>
</evidence>
<dbReference type="Proteomes" id="UP000176583">
    <property type="component" value="Unassembled WGS sequence"/>
</dbReference>
<evidence type="ECO:0000256" key="1">
    <source>
        <dbReference type="ARBA" id="ARBA00004496"/>
    </source>
</evidence>
<dbReference type="STRING" id="1802613.A2V54_00780"/>
<dbReference type="CDD" id="cd00779">
    <property type="entry name" value="ProRS_core_prok"/>
    <property type="match status" value="1"/>
</dbReference>
<sequence>MRYSKFIGRSLREVPKEAEAVSHRLLLKAGYVDPLVAGVYTLLPLGWRVMHKIEEVIREEMEGIGGQEILMPALQKKEQWLESGRWDGPGEIDPPLFKFKDRRDRELALGPTHEEVVTDLARRFIASYKDLPLAVFQIQTKFRNEMRPTGGVLRTREFMMKDLYSFHANEEDLDRYYLEVLKAYERIFARCGLKVLVVSAHSGTIGGSESHEFMLPAESGEDKALYCEHCNFASNLQKSGELKSCPDCGQSVFTASAIEMGHIFKLGTIYSEKMKAYFVDSVGARKPLVMGCYGIGLARIMAAAIESKLGHDEHGIIWPKELTPFDVHLVSLEGGQDTAESLYDAMEKAGLEALYDDRDEPAGVKLTDADLIGIPVRVLVSKKSLAAGGVEVSSRSDGKAEVVPVEKLADKIKEVHER</sequence>
<evidence type="ECO:0000256" key="12">
    <source>
        <dbReference type="NCBIfam" id="TIGR00409"/>
    </source>
</evidence>
<gene>
    <name evidence="14" type="ORF">A2V54_00780</name>
</gene>
<evidence type="ECO:0000256" key="8">
    <source>
        <dbReference type="ARBA" id="ARBA00022840"/>
    </source>
</evidence>
<keyword evidence="8" id="KW-0067">ATP-binding</keyword>
<dbReference type="CDD" id="cd00861">
    <property type="entry name" value="ProRS_anticodon_short"/>
    <property type="match status" value="1"/>
</dbReference>
<comment type="catalytic activity">
    <reaction evidence="11">
        <text>tRNA(Pro) + L-proline + ATP = L-prolyl-tRNA(Pro) + AMP + diphosphate</text>
        <dbReference type="Rhea" id="RHEA:14305"/>
        <dbReference type="Rhea" id="RHEA-COMP:9700"/>
        <dbReference type="Rhea" id="RHEA-COMP:9702"/>
        <dbReference type="ChEBI" id="CHEBI:30616"/>
        <dbReference type="ChEBI" id="CHEBI:33019"/>
        <dbReference type="ChEBI" id="CHEBI:60039"/>
        <dbReference type="ChEBI" id="CHEBI:78442"/>
        <dbReference type="ChEBI" id="CHEBI:78532"/>
        <dbReference type="ChEBI" id="CHEBI:456215"/>
        <dbReference type="EC" id="6.1.1.15"/>
    </reaction>
</comment>
<dbReference type="InterPro" id="IPR033730">
    <property type="entry name" value="ProRS_core_prok"/>
</dbReference>
<dbReference type="Gene3D" id="3.40.50.800">
    <property type="entry name" value="Anticodon-binding domain"/>
    <property type="match status" value="1"/>
</dbReference>
<reference evidence="14 15" key="1">
    <citation type="journal article" date="2016" name="Nat. Commun.">
        <title>Thousands of microbial genomes shed light on interconnected biogeochemical processes in an aquifer system.</title>
        <authorList>
            <person name="Anantharaman K."/>
            <person name="Brown C.T."/>
            <person name="Hug L.A."/>
            <person name="Sharon I."/>
            <person name="Castelle C.J."/>
            <person name="Probst A.J."/>
            <person name="Thomas B.C."/>
            <person name="Singh A."/>
            <person name="Wilkins M.J."/>
            <person name="Karaoz U."/>
            <person name="Brodie E.L."/>
            <person name="Williams K.H."/>
            <person name="Hubbard S.S."/>
            <person name="Banfield J.F."/>
        </authorList>
    </citation>
    <scope>NUCLEOTIDE SEQUENCE [LARGE SCALE GENOMIC DNA]</scope>
</reference>
<dbReference type="GO" id="GO:0005829">
    <property type="term" value="C:cytosol"/>
    <property type="evidence" value="ECO:0007669"/>
    <property type="project" value="TreeGrafter"/>
</dbReference>
<dbReference type="Pfam" id="PF03129">
    <property type="entry name" value="HGTP_anticodon"/>
    <property type="match status" value="1"/>
</dbReference>
<dbReference type="InterPro" id="IPR006195">
    <property type="entry name" value="aa-tRNA-synth_II"/>
</dbReference>
<dbReference type="EC" id="6.1.1.15" evidence="3 12"/>
<dbReference type="NCBIfam" id="TIGR00409">
    <property type="entry name" value="proS_fam_II"/>
    <property type="match status" value="1"/>
</dbReference>
<dbReference type="PROSITE" id="PS50862">
    <property type="entry name" value="AA_TRNA_LIGASE_II"/>
    <property type="match status" value="1"/>
</dbReference>
<feature type="domain" description="Aminoacyl-transfer RNA synthetases class-II family profile" evidence="13">
    <location>
        <begin position="38"/>
        <end position="319"/>
    </location>
</feature>
<dbReference type="PRINTS" id="PR01046">
    <property type="entry name" value="TRNASYNTHPRO"/>
</dbReference>
<comment type="subcellular location">
    <subcellularLocation>
        <location evidence="1">Cytoplasm</location>
    </subcellularLocation>
</comment>
<dbReference type="InterPro" id="IPR004154">
    <property type="entry name" value="Anticodon-bd"/>
</dbReference>
<dbReference type="EMBL" id="MEUW01000013">
    <property type="protein sequence ID" value="OGC44672.1"/>
    <property type="molecule type" value="Genomic_DNA"/>
</dbReference>
<dbReference type="InterPro" id="IPR004500">
    <property type="entry name" value="Pro-tRNA-synth_IIa_bac-type"/>
</dbReference>
<keyword evidence="7" id="KW-0547">Nucleotide-binding</keyword>
<evidence type="ECO:0000256" key="5">
    <source>
        <dbReference type="ARBA" id="ARBA00022490"/>
    </source>
</evidence>